<gene>
    <name evidence="2" type="ORF">LtaPh_3125400</name>
</gene>
<name>A0A640KND2_LEITA</name>
<keyword evidence="3" id="KW-1185">Reference proteome</keyword>
<feature type="region of interest" description="Disordered" evidence="1">
    <location>
        <begin position="730"/>
        <end position="763"/>
    </location>
</feature>
<evidence type="ECO:0000256" key="1">
    <source>
        <dbReference type="SAM" id="MobiDB-lite"/>
    </source>
</evidence>
<dbReference type="AlphaFoldDB" id="A0A640KND2"/>
<feature type="compositionally biased region" description="Polar residues" evidence="1">
    <location>
        <begin position="450"/>
        <end position="467"/>
    </location>
</feature>
<organism evidence="2 3">
    <name type="scientific">Leishmania tarentolae</name>
    <name type="common">Sauroleishmania tarentolae</name>
    <dbReference type="NCBI Taxonomy" id="5689"/>
    <lineage>
        <taxon>Eukaryota</taxon>
        <taxon>Discoba</taxon>
        <taxon>Euglenozoa</taxon>
        <taxon>Kinetoplastea</taxon>
        <taxon>Metakinetoplastina</taxon>
        <taxon>Trypanosomatida</taxon>
        <taxon>Trypanosomatidae</taxon>
        <taxon>Leishmaniinae</taxon>
        <taxon>Leishmania</taxon>
        <taxon>lizard Leishmania</taxon>
    </lineage>
</organism>
<feature type="region of interest" description="Disordered" evidence="1">
    <location>
        <begin position="57"/>
        <end position="91"/>
    </location>
</feature>
<feature type="compositionally biased region" description="Polar residues" evidence="1">
    <location>
        <begin position="730"/>
        <end position="742"/>
    </location>
</feature>
<sequence>MSSPYMYDVSASLLWHPSSVAASVSSNALATPSNNANTSIDDFQILTPHSSFQSQSEWGMPNIYDIDGSSRNTQVHPHPSSPHDSSQAPIDRTKPHACLETNQQKYPDNFQLWRMDPEKLDSLTDSANKGNGSVMRERVPNACSDLFSSRSSFSNMYEDYKSSSASISGRLPDLSVTKPFVECGSLGESSVGKVVAATLMNSGQRPPGSTAVQNLAGARTSASALSAPDSSLPLADTPPDTIMRSGRQRLKGSSNCSANTTAPAVTSHKLSISTSCTAPLASGAVVSRQINVPSSTVTLSLPCFASTILVGSPPIRNSVGAAKLSSRQSHLSSEVLASQNSCSPPRSVDGKVKNVGGWATANMGVENSPSWCAPRPNKLGSGGNRGKRSDLTPSQYPPLRTKSPRMHDARCNSNFSENATRELSHAQQKRAASEPSPKAMRERHHLPVSRPTQSSSQSLPAPHTSSGVHEIGNAANHRCNGGNKEEVDGFPLDQESAYDLSYLTNPLEGTAEVELHPPHDDKDNLYGGFDSYGSLVGPHGEAAEQVMPSSVDTSSSVQSSWQAKRQQWKKATALSTATPPPLTPPHPSESSSRRPPTWEPVRTNTSAMVKNGNPKRSLDSGASGRLCRNEEAGESWALCRMAPWCLTDLSTALSSSPPPPMQAPHSPLQRTRNEREIWAAVTVEALPLSTSRINVKAASRNGKAPQMGVTQSRRATVPSAELGLAPHSSVQTITTSNGNPHSSKPKTRDASEAAAPRLISRSPISRKSDSALFRGQHHSRVRICTDAVEISDSSMASETPRPPPRPLSSIVVKRRLFDPRHPRPRGPRTRWLPNGKRQANWTAPETHYTTTLADLAAYEEDDSDLQQWDRSDDLWGDEHIGTDVPVTPISSRQDSHSLSSSALAVERVVDGPTVRERSIVSGSNVSRASALQPARFSTPLKAPAVAARHVAKPGGWELARYTPRVVAPSRNTHASAMQDLRNTSVTAGGHQIGIVVDEVDKVLRLRRETELT</sequence>
<comment type="caution">
    <text evidence="2">The sequence shown here is derived from an EMBL/GenBank/DDBJ whole genome shotgun (WGS) entry which is preliminary data.</text>
</comment>
<protein>
    <submittedName>
        <fullName evidence="2">Uncharacterized protein</fullName>
    </submittedName>
</protein>
<feature type="region of interest" description="Disordered" evidence="1">
    <location>
        <begin position="364"/>
        <end position="489"/>
    </location>
</feature>
<feature type="compositionally biased region" description="Low complexity" evidence="1">
    <location>
        <begin position="546"/>
        <end position="562"/>
    </location>
</feature>
<dbReference type="OrthoDB" id="266529at2759"/>
<feature type="region of interest" description="Disordered" evidence="1">
    <location>
        <begin position="546"/>
        <end position="623"/>
    </location>
</feature>
<dbReference type="EMBL" id="BLBS01000047">
    <property type="protein sequence ID" value="GET91216.1"/>
    <property type="molecule type" value="Genomic_DNA"/>
</dbReference>
<dbReference type="VEuPathDB" id="TriTrypDB:LtaPh_3125400"/>
<feature type="region of interest" description="Disordered" evidence="1">
    <location>
        <begin position="217"/>
        <end position="238"/>
    </location>
</feature>
<evidence type="ECO:0000313" key="3">
    <source>
        <dbReference type="Proteomes" id="UP000419144"/>
    </source>
</evidence>
<feature type="region of interest" description="Disordered" evidence="1">
    <location>
        <begin position="335"/>
        <end position="354"/>
    </location>
</feature>
<reference evidence="2" key="1">
    <citation type="submission" date="2019-11" db="EMBL/GenBank/DDBJ databases">
        <title>Leishmania tarentolae CDS.</title>
        <authorList>
            <person name="Goto Y."/>
            <person name="Yamagishi J."/>
        </authorList>
    </citation>
    <scope>NUCLEOTIDE SEQUENCE [LARGE SCALE GENOMIC DNA]</scope>
    <source>
        <strain evidence="2">Parrot Tar II</strain>
    </source>
</reference>
<evidence type="ECO:0000313" key="2">
    <source>
        <dbReference type="EMBL" id="GET91216.1"/>
    </source>
</evidence>
<feature type="compositionally biased region" description="Pro residues" evidence="1">
    <location>
        <begin position="578"/>
        <end position="587"/>
    </location>
</feature>
<accession>A0A640KND2</accession>
<proteinExistence type="predicted"/>
<feature type="compositionally biased region" description="Polar residues" evidence="1">
    <location>
        <begin position="335"/>
        <end position="344"/>
    </location>
</feature>
<feature type="compositionally biased region" description="Low complexity" evidence="1">
    <location>
        <begin position="221"/>
        <end position="235"/>
    </location>
</feature>
<feature type="compositionally biased region" description="Low complexity" evidence="1">
    <location>
        <begin position="76"/>
        <end position="86"/>
    </location>
</feature>
<dbReference type="Proteomes" id="UP000419144">
    <property type="component" value="Unassembled WGS sequence"/>
</dbReference>